<feature type="transmembrane region" description="Helical" evidence="5">
    <location>
        <begin position="137"/>
        <end position="156"/>
    </location>
</feature>
<feature type="non-terminal residue" evidence="6">
    <location>
        <position position="1"/>
    </location>
</feature>
<dbReference type="EMBL" id="KQ964328">
    <property type="protein sequence ID" value="KXJ84802.1"/>
    <property type="molecule type" value="Genomic_DNA"/>
</dbReference>
<gene>
    <name evidence="6" type="ORF">Micbo1qcDRAFT_129072</name>
</gene>
<keyword evidence="2 5" id="KW-0812">Transmembrane</keyword>
<feature type="transmembrane region" description="Helical" evidence="5">
    <location>
        <begin position="162"/>
        <end position="189"/>
    </location>
</feature>
<name>A0A136IIR1_9PEZI</name>
<evidence type="ECO:0000256" key="2">
    <source>
        <dbReference type="ARBA" id="ARBA00022692"/>
    </source>
</evidence>
<dbReference type="GO" id="GO:0005886">
    <property type="term" value="C:plasma membrane"/>
    <property type="evidence" value="ECO:0007669"/>
    <property type="project" value="TreeGrafter"/>
</dbReference>
<evidence type="ECO:0000256" key="4">
    <source>
        <dbReference type="ARBA" id="ARBA00023136"/>
    </source>
</evidence>
<evidence type="ECO:0000313" key="7">
    <source>
        <dbReference type="Proteomes" id="UP000070501"/>
    </source>
</evidence>
<feature type="transmembrane region" description="Helical" evidence="5">
    <location>
        <begin position="93"/>
        <end position="116"/>
    </location>
</feature>
<dbReference type="AlphaFoldDB" id="A0A136IIR1"/>
<comment type="subcellular location">
    <subcellularLocation>
        <location evidence="1">Membrane</location>
        <topology evidence="1">Multi-pass membrane protein</topology>
    </subcellularLocation>
</comment>
<dbReference type="PANTHER" id="PTHR23502">
    <property type="entry name" value="MAJOR FACILITATOR SUPERFAMILY"/>
    <property type="match status" value="1"/>
</dbReference>
<feature type="transmembrane region" description="Helical" evidence="5">
    <location>
        <begin position="201"/>
        <end position="219"/>
    </location>
</feature>
<dbReference type="STRING" id="196109.A0A136IIR1"/>
<dbReference type="PANTHER" id="PTHR23502:SF30">
    <property type="entry name" value="TRANSPORTER, PUTATIVE (AFU_ORTHOLOGUE AFUA_8G04702)-RELATED"/>
    <property type="match status" value="1"/>
</dbReference>
<dbReference type="GO" id="GO:0022857">
    <property type="term" value="F:transmembrane transporter activity"/>
    <property type="evidence" value="ECO:0007669"/>
    <property type="project" value="TreeGrafter"/>
</dbReference>
<dbReference type="SUPFAM" id="SSF103473">
    <property type="entry name" value="MFS general substrate transporter"/>
    <property type="match status" value="1"/>
</dbReference>
<evidence type="ECO:0000256" key="1">
    <source>
        <dbReference type="ARBA" id="ARBA00004141"/>
    </source>
</evidence>
<dbReference type="InParanoid" id="A0A136IIR1"/>
<dbReference type="InterPro" id="IPR036259">
    <property type="entry name" value="MFS_trans_sf"/>
</dbReference>
<evidence type="ECO:0000313" key="6">
    <source>
        <dbReference type="EMBL" id="KXJ84802.1"/>
    </source>
</evidence>
<sequence>EKSLSAAATSPAVSEPGETYPAIKTYMQKQSIWQPSPGQGMLSRALRSVRFLSWPIIFYAGFSYGTYLISFNVLNATASMILSGEPYNFPPSLVGISYFSCCVGVIVGAILSGLLSDWLTIKLACLNNGVMEAEHRLWPFTICMILMPGGLVLWGVGAAHGIHWFGLIVAMGCLAMAITIGLTISVNYLIDSYPEISGDTIVTVIIIRNTISFAISYGITPWLYQLGYQTYFISAAFIGLPVTSIYLVVIHFGKRLRAQSATKYFELMR</sequence>
<dbReference type="Proteomes" id="UP000070501">
    <property type="component" value="Unassembled WGS sequence"/>
</dbReference>
<protein>
    <recommendedName>
        <fullName evidence="8">Major facilitator superfamily domain-containing protein</fullName>
    </recommendedName>
</protein>
<feature type="transmembrane region" description="Helical" evidence="5">
    <location>
        <begin position="51"/>
        <end position="73"/>
    </location>
</feature>
<accession>A0A136IIR1</accession>
<keyword evidence="7" id="KW-1185">Reference proteome</keyword>
<proteinExistence type="predicted"/>
<dbReference type="Gene3D" id="1.20.1250.20">
    <property type="entry name" value="MFS general substrate transporter like domains"/>
    <property type="match status" value="1"/>
</dbReference>
<organism evidence="6 7">
    <name type="scientific">Microdochium bolleyi</name>
    <dbReference type="NCBI Taxonomy" id="196109"/>
    <lineage>
        <taxon>Eukaryota</taxon>
        <taxon>Fungi</taxon>
        <taxon>Dikarya</taxon>
        <taxon>Ascomycota</taxon>
        <taxon>Pezizomycotina</taxon>
        <taxon>Sordariomycetes</taxon>
        <taxon>Xylariomycetidae</taxon>
        <taxon>Xylariales</taxon>
        <taxon>Microdochiaceae</taxon>
        <taxon>Microdochium</taxon>
    </lineage>
</organism>
<evidence type="ECO:0008006" key="8">
    <source>
        <dbReference type="Google" id="ProtNLM"/>
    </source>
</evidence>
<keyword evidence="3 5" id="KW-1133">Transmembrane helix</keyword>
<keyword evidence="4 5" id="KW-0472">Membrane</keyword>
<evidence type="ECO:0000256" key="3">
    <source>
        <dbReference type="ARBA" id="ARBA00022989"/>
    </source>
</evidence>
<evidence type="ECO:0000256" key="5">
    <source>
        <dbReference type="SAM" id="Phobius"/>
    </source>
</evidence>
<feature type="transmembrane region" description="Helical" evidence="5">
    <location>
        <begin position="231"/>
        <end position="253"/>
    </location>
</feature>
<dbReference type="OrthoDB" id="5215911at2759"/>
<reference evidence="7" key="1">
    <citation type="submission" date="2016-02" db="EMBL/GenBank/DDBJ databases">
        <title>Draft genome sequence of Microdochium bolleyi, a fungal endophyte of beachgrass.</title>
        <authorList>
            <consortium name="DOE Joint Genome Institute"/>
            <person name="David A.S."/>
            <person name="May G."/>
            <person name="Haridas S."/>
            <person name="Lim J."/>
            <person name="Wang M."/>
            <person name="Labutti K."/>
            <person name="Lipzen A."/>
            <person name="Barry K."/>
            <person name="Grigoriev I.V."/>
        </authorList>
    </citation>
    <scope>NUCLEOTIDE SEQUENCE [LARGE SCALE GENOMIC DNA]</scope>
    <source>
        <strain evidence="7">J235TASD1</strain>
    </source>
</reference>